<dbReference type="AlphaFoldDB" id="E1IA59"/>
<reference evidence="1 2" key="1">
    <citation type="journal article" date="2011" name="J. Bacteriol.">
        <title>Draft genome sequence of the anoxygenic filamentous phototrophic bacterium Oscillochloris trichoides subsp. DG-6.</title>
        <authorList>
            <person name="Kuznetsov B.B."/>
            <person name="Ivanovsky R.N."/>
            <person name="Keppen O.I."/>
            <person name="Sukhacheva M.V."/>
            <person name="Bumazhkin B.K."/>
            <person name="Patutina E.O."/>
            <person name="Beletsky A.V."/>
            <person name="Mardanov A.V."/>
            <person name="Baslerov R.V."/>
            <person name="Panteleeva A.N."/>
            <person name="Kolganova T.V."/>
            <person name="Ravin N.V."/>
            <person name="Skryabin K.G."/>
        </authorList>
    </citation>
    <scope>NUCLEOTIDE SEQUENCE [LARGE SCALE GENOMIC DNA]</scope>
    <source>
        <strain evidence="1 2">DG-6</strain>
    </source>
</reference>
<comment type="caution">
    <text evidence="1">The sequence shown here is derived from an EMBL/GenBank/DDBJ whole genome shotgun (WGS) entry which is preliminary data.</text>
</comment>
<dbReference type="GO" id="GO:0008893">
    <property type="term" value="F:guanosine-3',5'-bis(diphosphate) 3'-diphosphatase activity"/>
    <property type="evidence" value="ECO:0007669"/>
    <property type="project" value="TreeGrafter"/>
</dbReference>
<name>E1IA59_9CHLR</name>
<sequence>MWLQETYLRAYHFAAHAHQGQIYPGTQIAYIMHLSFVSMEVIAALHAEPHHDGELAVQCALLHDVIEDTPVGYAEIAANFGAAVSDGVLALTKDATLPANQQMADSLRRIQTQPHAVWLVKLADRISNLQAPPAHWTPEKVLRYRDEAEMIYTALATASPFLAQRLRAKIDAYGQVA</sequence>
<evidence type="ECO:0000313" key="1">
    <source>
        <dbReference type="EMBL" id="EFO82061.1"/>
    </source>
</evidence>
<dbReference type="PANTHER" id="PTHR46246:SF1">
    <property type="entry name" value="GUANOSINE-3',5'-BIS(DIPHOSPHATE) 3'-PYROPHOSPHOHYDROLASE MESH1"/>
    <property type="match status" value="1"/>
</dbReference>
<dbReference type="EMBL" id="ADVR01000003">
    <property type="protein sequence ID" value="EFO82061.1"/>
    <property type="molecule type" value="Genomic_DNA"/>
</dbReference>
<gene>
    <name evidence="1" type="ORF">OSCT_0210</name>
</gene>
<dbReference type="eggNOG" id="COG0317">
    <property type="taxonomic scope" value="Bacteria"/>
</dbReference>
<dbReference type="HOGENOM" id="CLU_084517_3_0_0"/>
<dbReference type="InterPro" id="IPR052194">
    <property type="entry name" value="MESH1"/>
</dbReference>
<dbReference type="OrthoDB" id="9781544at2"/>
<evidence type="ECO:0008006" key="3">
    <source>
        <dbReference type="Google" id="ProtNLM"/>
    </source>
</evidence>
<dbReference type="PANTHER" id="PTHR46246">
    <property type="entry name" value="GUANOSINE-3',5'-BIS(DIPHOSPHATE) 3'-PYROPHOSPHOHYDROLASE MESH1"/>
    <property type="match status" value="1"/>
</dbReference>
<evidence type="ECO:0000313" key="2">
    <source>
        <dbReference type="Proteomes" id="UP000054010"/>
    </source>
</evidence>
<organism evidence="1 2">
    <name type="scientific">Oscillochloris trichoides DG-6</name>
    <dbReference type="NCBI Taxonomy" id="765420"/>
    <lineage>
        <taxon>Bacteria</taxon>
        <taxon>Bacillati</taxon>
        <taxon>Chloroflexota</taxon>
        <taxon>Chloroflexia</taxon>
        <taxon>Chloroflexales</taxon>
        <taxon>Chloroflexineae</taxon>
        <taxon>Oscillochloridaceae</taxon>
        <taxon>Oscillochloris</taxon>
    </lineage>
</organism>
<dbReference type="Pfam" id="PF13328">
    <property type="entry name" value="HD_4"/>
    <property type="match status" value="1"/>
</dbReference>
<keyword evidence="2" id="KW-1185">Reference proteome</keyword>
<dbReference type="Gene3D" id="1.10.3210.10">
    <property type="entry name" value="Hypothetical protein af1432"/>
    <property type="match status" value="1"/>
</dbReference>
<proteinExistence type="predicted"/>
<accession>E1IA59</accession>
<dbReference type="Proteomes" id="UP000054010">
    <property type="component" value="Unassembled WGS sequence"/>
</dbReference>
<protein>
    <recommendedName>
        <fullName evidence="3">Metal dependent phosphohydrolase</fullName>
    </recommendedName>
</protein>
<dbReference type="STRING" id="765420.OSCT_0210"/>
<dbReference type="SUPFAM" id="SSF109604">
    <property type="entry name" value="HD-domain/PDEase-like"/>
    <property type="match status" value="1"/>
</dbReference>